<proteinExistence type="predicted"/>
<dbReference type="InterPro" id="IPR038765">
    <property type="entry name" value="Papain-like_cys_pep_sf"/>
</dbReference>
<dbReference type="SUPFAM" id="SSF54001">
    <property type="entry name" value="Cysteine proteinases"/>
    <property type="match status" value="1"/>
</dbReference>
<reference evidence="1" key="1">
    <citation type="submission" date="2020-05" db="EMBL/GenBank/DDBJ databases">
        <authorList>
            <person name="Chiriac C."/>
            <person name="Salcher M."/>
            <person name="Ghai R."/>
            <person name="Kavagutti S V."/>
        </authorList>
    </citation>
    <scope>NUCLEOTIDE SEQUENCE</scope>
</reference>
<evidence type="ECO:0000313" key="1">
    <source>
        <dbReference type="EMBL" id="CAB4876334.1"/>
    </source>
</evidence>
<dbReference type="AlphaFoldDB" id="A0A6J7E681"/>
<accession>A0A6J7E681</accession>
<gene>
    <name evidence="1" type="ORF">UFOPK3444_01039</name>
</gene>
<organism evidence="1">
    <name type="scientific">freshwater metagenome</name>
    <dbReference type="NCBI Taxonomy" id="449393"/>
    <lineage>
        <taxon>unclassified sequences</taxon>
        <taxon>metagenomes</taxon>
        <taxon>ecological metagenomes</taxon>
    </lineage>
</organism>
<sequence>MAALVATASLAVPAGAAQHRLAIEPSSPGFLQGSQTSFHIPRVAHKTDDGGTSPGDVPPVVTGVGADLLVGPPVTSAMLLVQFAARSPLQTERLLGQIPIATTAANSLAALRANVLRIANAYMGAPTLEDKHSSNRSKLICALGTTESCKQRWAWCAIFASSMWRMAGVRAMPLTPPVAGIVAWAKAHHRWRDIGTTAYKNFTPAAGDIVAYGCNRKRDFCDHTGLVVRSDAKNVRTVEGNTSTPIPGRDGVATKLRPRHLWISGYVSLA</sequence>
<dbReference type="EMBL" id="CAFBLU010000015">
    <property type="protein sequence ID" value="CAB4876334.1"/>
    <property type="molecule type" value="Genomic_DNA"/>
</dbReference>
<protein>
    <submittedName>
        <fullName evidence="1">Unannotated protein</fullName>
    </submittedName>
</protein>
<name>A0A6J7E681_9ZZZZ</name>